<proteinExistence type="predicted"/>
<evidence type="ECO:0000313" key="1">
    <source>
        <dbReference type="EMBL" id="ATU84109.1"/>
    </source>
</evidence>
<dbReference type="EMBL" id="MF768985">
    <property type="protein sequence ID" value="ATU84109.1"/>
    <property type="molecule type" value="Genomic_DNA"/>
</dbReference>
<dbReference type="Proteomes" id="UP000267516">
    <property type="component" value="Segment"/>
</dbReference>
<organism evidence="1">
    <name type="scientific">White spot syndrome virus</name>
    <dbReference type="NCBI Taxonomy" id="342409"/>
    <lineage>
        <taxon>Viruses</taxon>
        <taxon>Viruses incertae sedis</taxon>
        <taxon>Naldaviricetes</taxon>
        <taxon>Nimaviridae</taxon>
        <taxon>Whispovirus</taxon>
    </lineage>
</organism>
<protein>
    <submittedName>
        <fullName evidence="1">ORF263</fullName>
    </submittedName>
</protein>
<accession>A0A2D3I6V7</accession>
<sequence length="64" mass="7635">MVGEEIWPVRGSRPIWCSCSIYSKVYARTEAPDSRRCIMYNNFVRVSIHISTYNREQFIRLSNF</sequence>
<name>A0A2D3I6V7_9VIRU</name>
<reference evidence="1" key="1">
    <citation type="journal article" date="2018" name="Aquaculture">
        <title>Complete genome sequence of a white spot syndrome virus associated with a disease incursion in Australia.</title>
        <authorList>
            <person name="Oakey J."/>
            <person name="Smith C.S."/>
        </authorList>
    </citation>
    <scope>NUCLEOTIDE SEQUENCE [LARGE SCALE GENOMIC DNA]</scope>
    <source>
        <strain evidence="1">WSSV-AU</strain>
    </source>
</reference>